<evidence type="ECO:0000313" key="2">
    <source>
        <dbReference type="Proteomes" id="UP000625711"/>
    </source>
</evidence>
<accession>A0A834HRN5</accession>
<proteinExistence type="predicted"/>
<dbReference type="PANTHER" id="PTHR46060:SF1">
    <property type="entry name" value="MARINER MOS1 TRANSPOSASE-LIKE PROTEIN"/>
    <property type="match status" value="1"/>
</dbReference>
<dbReference type="GO" id="GO:0003676">
    <property type="term" value="F:nucleic acid binding"/>
    <property type="evidence" value="ECO:0007669"/>
    <property type="project" value="InterPro"/>
</dbReference>
<dbReference type="Proteomes" id="UP000625711">
    <property type="component" value="Unassembled WGS sequence"/>
</dbReference>
<dbReference type="AlphaFoldDB" id="A0A834HRN5"/>
<evidence type="ECO:0000313" key="1">
    <source>
        <dbReference type="EMBL" id="KAF7266268.1"/>
    </source>
</evidence>
<keyword evidence="2" id="KW-1185">Reference proteome</keyword>
<dbReference type="Pfam" id="PF01359">
    <property type="entry name" value="Transposase_1"/>
    <property type="match status" value="1"/>
</dbReference>
<dbReference type="PANTHER" id="PTHR46060">
    <property type="entry name" value="MARINER MOS1 TRANSPOSASE-LIKE PROTEIN"/>
    <property type="match status" value="1"/>
</dbReference>
<dbReference type="Gene3D" id="3.30.420.10">
    <property type="entry name" value="Ribonuclease H-like superfamily/Ribonuclease H"/>
    <property type="match status" value="1"/>
</dbReference>
<dbReference type="InterPro" id="IPR036397">
    <property type="entry name" value="RNaseH_sf"/>
</dbReference>
<sequence>MLCEIWQHRFDCCSPATPFPLLGAIAATPIAGLTTIRDGARYHETVGRRLWQSLHQRPTRPQMGSDFSEVVAKIKRILLEDRRVTRENLVIARCVRGGSRTYFQKPTIAAQATPQANRCHYVSPETKEQSKQWRHPGSPRAKKFKQSLAAGKIMATGFWDREAVLLTEFVPQGTTINLDRYCATLTKLKRAIQNRRRERLTKGCTTKTHVSRQTTTLLDKFG</sequence>
<dbReference type="EMBL" id="JAACXV010014549">
    <property type="protein sequence ID" value="KAF7266268.1"/>
    <property type="molecule type" value="Genomic_DNA"/>
</dbReference>
<dbReference type="InterPro" id="IPR052709">
    <property type="entry name" value="Transposase-MT_Hybrid"/>
</dbReference>
<organism evidence="1 2">
    <name type="scientific">Rhynchophorus ferrugineus</name>
    <name type="common">Red palm weevil</name>
    <name type="synonym">Curculio ferrugineus</name>
    <dbReference type="NCBI Taxonomy" id="354439"/>
    <lineage>
        <taxon>Eukaryota</taxon>
        <taxon>Metazoa</taxon>
        <taxon>Ecdysozoa</taxon>
        <taxon>Arthropoda</taxon>
        <taxon>Hexapoda</taxon>
        <taxon>Insecta</taxon>
        <taxon>Pterygota</taxon>
        <taxon>Neoptera</taxon>
        <taxon>Endopterygota</taxon>
        <taxon>Coleoptera</taxon>
        <taxon>Polyphaga</taxon>
        <taxon>Cucujiformia</taxon>
        <taxon>Curculionidae</taxon>
        <taxon>Dryophthorinae</taxon>
        <taxon>Rhynchophorus</taxon>
    </lineage>
</organism>
<dbReference type="OrthoDB" id="6753549at2759"/>
<name>A0A834HRN5_RHYFE</name>
<gene>
    <name evidence="1" type="ORF">GWI33_020302</name>
</gene>
<protein>
    <submittedName>
        <fullName evidence="1">Uncharacterized protein</fullName>
    </submittedName>
</protein>
<comment type="caution">
    <text evidence="1">The sequence shown here is derived from an EMBL/GenBank/DDBJ whole genome shotgun (WGS) entry which is preliminary data.</text>
</comment>
<reference evidence="1" key="1">
    <citation type="submission" date="2020-08" db="EMBL/GenBank/DDBJ databases">
        <title>Genome sequencing and assembly of the red palm weevil Rhynchophorus ferrugineus.</title>
        <authorList>
            <person name="Dias G.B."/>
            <person name="Bergman C.M."/>
            <person name="Manee M."/>
        </authorList>
    </citation>
    <scope>NUCLEOTIDE SEQUENCE</scope>
    <source>
        <strain evidence="1">AA-2017</strain>
        <tissue evidence="1">Whole larva</tissue>
    </source>
</reference>
<dbReference type="InterPro" id="IPR001888">
    <property type="entry name" value="Transposase_1"/>
</dbReference>